<dbReference type="Gramene" id="Manes.06G090500.3.v8.1">
    <property type="protein sequence ID" value="Manes.06G090500.3.v8.1.CDS"/>
    <property type="gene ID" value="Manes.06G090500.v8.1"/>
</dbReference>
<dbReference type="PROSITE" id="PS51005">
    <property type="entry name" value="NAC"/>
    <property type="match status" value="1"/>
</dbReference>
<dbReference type="EMBL" id="KR605155">
    <property type="protein sequence ID" value="ALC78994.1"/>
    <property type="molecule type" value="mRNA"/>
</dbReference>
<protein>
    <submittedName>
        <fullName evidence="6">NAC transcription factors 17</fullName>
    </submittedName>
</protein>
<keyword evidence="2" id="KW-0238">DNA-binding</keyword>
<dbReference type="Proteomes" id="UP000091857">
    <property type="component" value="Chromosome 6"/>
</dbReference>
<keyword evidence="8" id="KW-1185">Reference proteome</keyword>
<keyword evidence="4" id="KW-0539">Nucleus</keyword>
<dbReference type="PANTHER" id="PTHR31744:SF104">
    <property type="entry name" value="NAC DOMAIN-CONTAINING PROTEIN 100"/>
    <property type="match status" value="1"/>
</dbReference>
<dbReference type="InterPro" id="IPR003441">
    <property type="entry name" value="NAC-dom"/>
</dbReference>
<name>A0A0M3R852_MANES</name>
<keyword evidence="3" id="KW-0804">Transcription</keyword>
<proteinExistence type="evidence at transcript level"/>
<evidence type="ECO:0000256" key="2">
    <source>
        <dbReference type="ARBA" id="ARBA00023125"/>
    </source>
</evidence>
<dbReference type="PANTHER" id="PTHR31744">
    <property type="entry name" value="PROTEIN CUP-SHAPED COTYLEDON 2-RELATED"/>
    <property type="match status" value="1"/>
</dbReference>
<dbReference type="InterPro" id="IPR036093">
    <property type="entry name" value="NAC_dom_sf"/>
</dbReference>
<evidence type="ECO:0000256" key="4">
    <source>
        <dbReference type="ARBA" id="ARBA00023242"/>
    </source>
</evidence>
<evidence type="ECO:0000313" key="8">
    <source>
        <dbReference type="Proteomes" id="UP000091857"/>
    </source>
</evidence>
<feature type="domain" description="NAC" evidence="5">
    <location>
        <begin position="16"/>
        <end position="166"/>
    </location>
</feature>
<keyword evidence="1" id="KW-0805">Transcription regulation</keyword>
<dbReference type="OrthoDB" id="1424968at2759"/>
<evidence type="ECO:0000313" key="7">
    <source>
        <dbReference type="EMBL" id="OAY47596.1"/>
    </source>
</evidence>
<dbReference type="STRING" id="3983.A0A0M3R852"/>
<reference evidence="7 8" key="2">
    <citation type="submission" date="2016-02" db="EMBL/GenBank/DDBJ databases">
        <title>WGS assembly of Manihot esculenta.</title>
        <authorList>
            <person name="Bredeson J.V."/>
            <person name="Prochnik S.E."/>
            <person name="Lyons J.B."/>
            <person name="Schmutz J."/>
            <person name="Grimwood J."/>
            <person name="Vrebalov J."/>
            <person name="Bart R.S."/>
            <person name="Amuge T."/>
            <person name="Ferguson M.E."/>
            <person name="Green R."/>
            <person name="Putnam N."/>
            <person name="Stites J."/>
            <person name="Rounsley S."/>
            <person name="Rokhsar D.S."/>
        </authorList>
    </citation>
    <scope>NUCLEOTIDE SEQUENCE [LARGE SCALE GENOMIC DNA]</scope>
    <source>
        <strain evidence="8">cv. AM560-2</strain>
        <tissue evidence="7">Leaf</tissue>
    </source>
</reference>
<dbReference type="Gramene" id="Manes.06G090500.1.v8.1">
    <property type="protein sequence ID" value="Manes.06G090500.1.v8.1.CDS"/>
    <property type="gene ID" value="Manes.06G090500.v8.1"/>
</dbReference>
<reference evidence="6" key="1">
    <citation type="journal article" date="2015" name="PLoS ONE">
        <title>Genome-Wide Identification and Expression Analysis of the NAC Transcription Factor Family in Cassava.</title>
        <authorList>
            <person name="Hu W."/>
            <person name="Wei Y."/>
            <person name="Xia Z."/>
            <person name="Yan Y."/>
            <person name="Hou X."/>
            <person name="Zou M."/>
            <person name="Lu C."/>
            <person name="Wang W."/>
            <person name="Peng M."/>
        </authorList>
    </citation>
    <scope>NUCLEOTIDE SEQUENCE</scope>
    <source>
        <strain evidence="6">MeNAC17</strain>
    </source>
</reference>
<dbReference type="EMBL" id="CM004392">
    <property type="protein sequence ID" value="OAY47596.1"/>
    <property type="molecule type" value="Genomic_DNA"/>
</dbReference>
<dbReference type="EMBL" id="CM004392">
    <property type="protein sequence ID" value="OAY47597.1"/>
    <property type="molecule type" value="Genomic_DNA"/>
</dbReference>
<dbReference type="AlphaFoldDB" id="A0A0M3R852"/>
<dbReference type="SUPFAM" id="SSF101941">
    <property type="entry name" value="NAC domain"/>
    <property type="match status" value="1"/>
</dbReference>
<evidence type="ECO:0000259" key="5">
    <source>
        <dbReference type="PROSITE" id="PS51005"/>
    </source>
</evidence>
<dbReference type="FunFam" id="2.170.150.80:FF:000006">
    <property type="entry name" value="NAC domain-containing protein 100-like"/>
    <property type="match status" value="1"/>
</dbReference>
<dbReference type="Pfam" id="PF02365">
    <property type="entry name" value="NAM"/>
    <property type="match status" value="1"/>
</dbReference>
<dbReference type="OMA" id="DISFSCK"/>
<dbReference type="Gene3D" id="2.170.150.80">
    <property type="entry name" value="NAC domain"/>
    <property type="match status" value="1"/>
</dbReference>
<evidence type="ECO:0000256" key="1">
    <source>
        <dbReference type="ARBA" id="ARBA00023015"/>
    </source>
</evidence>
<evidence type="ECO:0000256" key="3">
    <source>
        <dbReference type="ARBA" id="ARBA00023163"/>
    </source>
</evidence>
<gene>
    <name evidence="7" type="ORF">MANES_06G090500</name>
</gene>
<sequence length="358" mass="40386">MENLSGLVKEDDQMDLPPGFRFHPTDEELISHYLYKKVLDIDFSSRAIGDVDLNKSEPWELPWKAKMGEKEWYFFCVRDRKYPTGLRTNRATEAGYWKATGKDKEIYRGKSLVGMKKTLVFYKGRAPKGEKTNWVMHEYRLEGKFSVHNLPKTAKNEWVICRVFQKSSGGKKTHISGLVRLGSFGNELGPSGLPPLMDSSPFSGKTKPFAESAYVPCFSNPIDVQRNQQQSIDCLNNNLFAVSSNPADIYPRIPLPNSFYSSQTVPFSANLQYPGSVLMQDHSILRALIENQGSNLKQSFKTEREMVSASQETGLTTDMNTEISSVISNLEMGKRGFDDQEAPSTSAGPVDLDCLWNY</sequence>
<dbReference type="SMR" id="A0A0M3R852"/>
<dbReference type="GO" id="GO:0006355">
    <property type="term" value="P:regulation of DNA-templated transcription"/>
    <property type="evidence" value="ECO:0007669"/>
    <property type="project" value="InterPro"/>
</dbReference>
<evidence type="ECO:0000313" key="6">
    <source>
        <dbReference type="EMBL" id="ALC78994.1"/>
    </source>
</evidence>
<accession>A0A0M3R852</accession>
<dbReference type="GO" id="GO:0000976">
    <property type="term" value="F:transcription cis-regulatory region binding"/>
    <property type="evidence" value="ECO:0007669"/>
    <property type="project" value="UniProtKB-ARBA"/>
</dbReference>
<organism evidence="6">
    <name type="scientific">Manihot esculenta</name>
    <name type="common">Cassava</name>
    <name type="synonym">Jatropha manihot</name>
    <dbReference type="NCBI Taxonomy" id="3983"/>
    <lineage>
        <taxon>Eukaryota</taxon>
        <taxon>Viridiplantae</taxon>
        <taxon>Streptophyta</taxon>
        <taxon>Embryophyta</taxon>
        <taxon>Tracheophyta</taxon>
        <taxon>Spermatophyta</taxon>
        <taxon>Magnoliopsida</taxon>
        <taxon>eudicotyledons</taxon>
        <taxon>Gunneridae</taxon>
        <taxon>Pentapetalae</taxon>
        <taxon>rosids</taxon>
        <taxon>fabids</taxon>
        <taxon>Malpighiales</taxon>
        <taxon>Euphorbiaceae</taxon>
        <taxon>Crotonoideae</taxon>
        <taxon>Manihoteae</taxon>
        <taxon>Manihot</taxon>
    </lineage>
</organism>